<accession>A0A841U145</accession>
<protein>
    <submittedName>
        <fullName evidence="1">Sporulation protein</fullName>
    </submittedName>
</protein>
<organism evidence="1 2">
    <name type="scientific">Cohnella xylanilytica</name>
    <dbReference type="NCBI Taxonomy" id="557555"/>
    <lineage>
        <taxon>Bacteria</taxon>
        <taxon>Bacillati</taxon>
        <taxon>Bacillota</taxon>
        <taxon>Bacilli</taxon>
        <taxon>Bacillales</taxon>
        <taxon>Paenibacillaceae</taxon>
        <taxon>Cohnella</taxon>
    </lineage>
</organism>
<comment type="caution">
    <text evidence="1">The sequence shown here is derived from an EMBL/GenBank/DDBJ whole genome shotgun (WGS) entry which is preliminary data.</text>
</comment>
<dbReference type="RefSeq" id="WP_185137503.1">
    <property type="nucleotide sequence ID" value="NZ_JACJVR010000074.1"/>
</dbReference>
<dbReference type="Proteomes" id="UP000553776">
    <property type="component" value="Unassembled WGS sequence"/>
</dbReference>
<evidence type="ECO:0000313" key="2">
    <source>
        <dbReference type="Proteomes" id="UP000553776"/>
    </source>
</evidence>
<dbReference type="AlphaFoldDB" id="A0A841U145"/>
<proteinExistence type="predicted"/>
<dbReference type="Pfam" id="PF07070">
    <property type="entry name" value="Spo0M"/>
    <property type="match status" value="1"/>
</dbReference>
<reference evidence="1 2" key="1">
    <citation type="submission" date="2020-08" db="EMBL/GenBank/DDBJ databases">
        <title>Cohnella phylogeny.</title>
        <authorList>
            <person name="Dunlap C."/>
        </authorList>
    </citation>
    <scope>NUCLEOTIDE SEQUENCE [LARGE SCALE GENOMIC DNA]</scope>
    <source>
        <strain evidence="1 2">DSM 25239</strain>
    </source>
</reference>
<evidence type="ECO:0000313" key="1">
    <source>
        <dbReference type="EMBL" id="MBB6693519.1"/>
    </source>
</evidence>
<keyword evidence="2" id="KW-1185">Reference proteome</keyword>
<gene>
    <name evidence="1" type="ORF">H7B90_19180</name>
</gene>
<name>A0A841U145_9BACL</name>
<dbReference type="InterPro" id="IPR009776">
    <property type="entry name" value="Spore_0_M"/>
</dbReference>
<dbReference type="EMBL" id="JACJVR010000074">
    <property type="protein sequence ID" value="MBB6693519.1"/>
    <property type="molecule type" value="Genomic_DNA"/>
</dbReference>
<dbReference type="PANTHER" id="PTHR40053">
    <property type="entry name" value="SPORULATION-CONTROL PROTEIN SPO0M"/>
    <property type="match status" value="1"/>
</dbReference>
<dbReference type="PANTHER" id="PTHR40053:SF1">
    <property type="entry name" value="SPORULATION-CONTROL PROTEIN SPO0M"/>
    <property type="match status" value="1"/>
</dbReference>
<sequence>MSFFGRILAKVGIGSAAVDTVLEKSAYAPGEEVRGIVRIEGGAIEQRIEGIVLAVMTQYVRESNDTKIHHNAEIARVRVTEPMTLEPNSRHEVPFSFILPYKTPLSIGRTPVWIKTSADIASAVDPTDEDRIHVMPSPGQKVVLEAVESLDFRLRQTETVYAPRLGRSVSFVQELEWVPTGGRFRGKLDELELMFLGDSADGAELLLQIDRKATSLLGLFAEAADTDESFVRVSLSGGDLSAGPAHVAAKLSGIIANYS</sequence>